<dbReference type="Pfam" id="PF11842">
    <property type="entry name" value="DUF3362"/>
    <property type="match status" value="1"/>
</dbReference>
<keyword evidence="5 6" id="KW-0411">Iron-sulfur</keyword>
<evidence type="ECO:0000256" key="3">
    <source>
        <dbReference type="ARBA" id="ARBA00022723"/>
    </source>
</evidence>
<keyword evidence="3 6" id="KW-0479">Metal-binding</keyword>
<dbReference type="InterPro" id="IPR006638">
    <property type="entry name" value="Elp3/MiaA/NifB-like_rSAM"/>
</dbReference>
<evidence type="ECO:0000256" key="5">
    <source>
        <dbReference type="ARBA" id="ARBA00023014"/>
    </source>
</evidence>
<evidence type="ECO:0000256" key="4">
    <source>
        <dbReference type="ARBA" id="ARBA00023004"/>
    </source>
</evidence>
<dbReference type="RefSeq" id="WP_323577542.1">
    <property type="nucleotide sequence ID" value="NZ_JAYGJQ010000002.1"/>
</dbReference>
<organism evidence="8 9">
    <name type="scientific">Bacteriovorax antarcticus</name>
    <dbReference type="NCBI Taxonomy" id="3088717"/>
    <lineage>
        <taxon>Bacteria</taxon>
        <taxon>Pseudomonadati</taxon>
        <taxon>Bdellovibrionota</taxon>
        <taxon>Bacteriovoracia</taxon>
        <taxon>Bacteriovoracales</taxon>
        <taxon>Bacteriovoracaceae</taxon>
        <taxon>Bacteriovorax</taxon>
    </lineage>
</organism>
<keyword evidence="9" id="KW-1185">Reference proteome</keyword>
<name>A0ABU5VWZ4_9BACT</name>
<evidence type="ECO:0000256" key="1">
    <source>
        <dbReference type="ARBA" id="ARBA00022485"/>
    </source>
</evidence>
<dbReference type="SFLD" id="SFLDS00029">
    <property type="entry name" value="Radical_SAM"/>
    <property type="match status" value="1"/>
</dbReference>
<feature type="binding site" evidence="6">
    <location>
        <position position="329"/>
    </location>
    <ligand>
        <name>[4Fe-4S] cluster</name>
        <dbReference type="ChEBI" id="CHEBI:49883"/>
        <note>4Fe-4S-S-AdoMet</note>
    </ligand>
</feature>
<dbReference type="InterPro" id="IPR013704">
    <property type="entry name" value="UPF0313_N"/>
</dbReference>
<comment type="similarity">
    <text evidence="6">Belongs to the UPF0313 family.</text>
</comment>
<dbReference type="SFLD" id="SFLDG01082">
    <property type="entry name" value="B12-binding_domain_containing"/>
    <property type="match status" value="1"/>
</dbReference>
<dbReference type="InterPro" id="IPR007197">
    <property type="entry name" value="rSAM"/>
</dbReference>
<proteinExistence type="inferred from homology"/>
<dbReference type="NCBIfam" id="TIGR03904">
    <property type="entry name" value="SAM_YgiQ"/>
    <property type="match status" value="1"/>
</dbReference>
<comment type="cofactor">
    <cofactor evidence="6">
        <name>[4Fe-4S] cluster</name>
        <dbReference type="ChEBI" id="CHEBI:49883"/>
    </cofactor>
    <text evidence="6">Binds 1 [4Fe-4S] cluster. The cluster is coordinated with 3 cysteines and an exchangeable S-adenosyl-L-methionine.</text>
</comment>
<dbReference type="SFLD" id="SFLDG01069">
    <property type="entry name" value="UPF0313"/>
    <property type="match status" value="1"/>
</dbReference>
<dbReference type="InterPro" id="IPR020612">
    <property type="entry name" value="Methylthiotransferase_CS"/>
</dbReference>
<feature type="binding site" evidence="6">
    <location>
        <position position="336"/>
    </location>
    <ligand>
        <name>[4Fe-4S] cluster</name>
        <dbReference type="ChEBI" id="CHEBI:49883"/>
        <note>4Fe-4S-S-AdoMet</note>
    </ligand>
</feature>
<feature type="binding site" evidence="6">
    <location>
        <position position="333"/>
    </location>
    <ligand>
        <name>[4Fe-4S] cluster</name>
        <dbReference type="ChEBI" id="CHEBI:49883"/>
        <note>4Fe-4S-S-AdoMet</note>
    </ligand>
</feature>
<evidence type="ECO:0000259" key="7">
    <source>
        <dbReference type="PROSITE" id="PS51918"/>
    </source>
</evidence>
<dbReference type="PROSITE" id="PS51918">
    <property type="entry name" value="RADICAL_SAM"/>
    <property type="match status" value="1"/>
</dbReference>
<keyword evidence="2 6" id="KW-0949">S-adenosyl-L-methionine</keyword>
<evidence type="ECO:0000313" key="9">
    <source>
        <dbReference type="Proteomes" id="UP001302274"/>
    </source>
</evidence>
<dbReference type="InterPro" id="IPR023404">
    <property type="entry name" value="rSAM_horseshoe"/>
</dbReference>
<dbReference type="InterPro" id="IPR024560">
    <property type="entry name" value="UPF0313_C"/>
</dbReference>
<feature type="domain" description="Radical SAM core" evidence="7">
    <location>
        <begin position="315"/>
        <end position="593"/>
    </location>
</feature>
<dbReference type="Pfam" id="PF08497">
    <property type="entry name" value="Radical_SAM_N"/>
    <property type="match status" value="1"/>
</dbReference>
<keyword evidence="4 6" id="KW-0408">Iron</keyword>
<protein>
    <submittedName>
        <fullName evidence="8">YgiQ family radical SAM protein</fullName>
    </submittedName>
</protein>
<dbReference type="SUPFAM" id="SSF102114">
    <property type="entry name" value="Radical SAM enzymes"/>
    <property type="match status" value="1"/>
</dbReference>
<dbReference type="EMBL" id="JAYGJQ010000002">
    <property type="protein sequence ID" value="MEA9357511.1"/>
    <property type="molecule type" value="Genomic_DNA"/>
</dbReference>
<dbReference type="InterPro" id="IPR022946">
    <property type="entry name" value="UPF0313"/>
</dbReference>
<dbReference type="InterPro" id="IPR058240">
    <property type="entry name" value="rSAM_sf"/>
</dbReference>
<dbReference type="PROSITE" id="PS01278">
    <property type="entry name" value="MTTASE_RADICAL"/>
    <property type="match status" value="1"/>
</dbReference>
<dbReference type="HAMAP" id="MF_01251">
    <property type="entry name" value="UPF0313"/>
    <property type="match status" value="1"/>
</dbReference>
<evidence type="ECO:0000256" key="6">
    <source>
        <dbReference type="HAMAP-Rule" id="MF_01251"/>
    </source>
</evidence>
<evidence type="ECO:0000313" key="8">
    <source>
        <dbReference type="EMBL" id="MEA9357511.1"/>
    </source>
</evidence>
<reference evidence="8 9" key="1">
    <citation type="submission" date="2023-11" db="EMBL/GenBank/DDBJ databases">
        <title>A Novel Polar Bacteriovorax (B. antarcticus) Isolated from the Biocrust in Antarctica.</title>
        <authorList>
            <person name="Mun W."/>
            <person name="Choi S.Y."/>
            <person name="Mitchell R.J."/>
        </authorList>
    </citation>
    <scope>NUCLEOTIDE SEQUENCE [LARGE SCALE GENOMIC DNA]</scope>
    <source>
        <strain evidence="8 9">PP10</strain>
    </source>
</reference>
<dbReference type="Gene3D" id="3.80.30.20">
    <property type="entry name" value="tm_1862 like domain"/>
    <property type="match status" value="1"/>
</dbReference>
<keyword evidence="1 6" id="KW-0004">4Fe-4S</keyword>
<dbReference type="PANTHER" id="PTHR32331">
    <property type="entry name" value="UPF0313 PROTEIN YGIQ"/>
    <property type="match status" value="1"/>
</dbReference>
<dbReference type="PANTHER" id="PTHR32331:SF0">
    <property type="entry name" value="UPF0313 PROTEIN YGIQ"/>
    <property type="match status" value="1"/>
</dbReference>
<accession>A0ABU5VWZ4</accession>
<dbReference type="SMART" id="SM00729">
    <property type="entry name" value="Elp3"/>
    <property type="match status" value="1"/>
</dbReference>
<sequence length="618" mass="70601">MTKNQDTQNSPETLPITAWLPTTVKEAKKRGWDELDVILVTGDAYVDHPAFGTAVMGRILEALGLRVAIISQPNWRDDLRDFKKFGAPKYFFGVTSGNMDSMVNKYTAGKRLRSTDAYTPGGSPDFRPDYATSVYTKILKELYPETPVMIGGIEASLRRVTHYDFWSDKLMPNILTSSGADLLVYGMGEQPIKDLVKMLLAGVPFNEIKTIPQTAFLHPQNEKLPMNNVFWEDLELTSHEVCLTDKKLYSKNFMHVEVESNKQFANRLLQKVQGQTLVINPPYQTMTEAEIDSSFDLPYTRYPHPKYKDRGPIAAYEMIKFSLNTHRGCFGGCSFCTISAHQGKMIASRSKESVMKELDVIANMSDFKGYISDMGGPSANMYQMKGIDQAACDKCAAPSCVFPVICKNLDASPEKMTQLYREVAKHPKVKKAFVSSGLRYDLMFNERSRDPKKDNEYVEQLITHHVSGRLKVAPEHTEDHVLKSMRKPAFHYFETFKRKFEEISAKKGIRQEIIPYFISSHPGCTPEDMAQLAIKTKRLGYRLEQVQDFTPTPMTVATEIYYSGYHPYTLKEVKTAITLDEKTRQRTFFFWYKPENKNYVKNYLAKNKLFDLTKELFG</sequence>
<dbReference type="Proteomes" id="UP001302274">
    <property type="component" value="Unassembled WGS sequence"/>
</dbReference>
<evidence type="ECO:0000256" key="2">
    <source>
        <dbReference type="ARBA" id="ARBA00022691"/>
    </source>
</evidence>
<comment type="caution">
    <text evidence="8">The sequence shown here is derived from an EMBL/GenBank/DDBJ whole genome shotgun (WGS) entry which is preliminary data.</text>
</comment>
<gene>
    <name evidence="8" type="ORF">SHI21_14885</name>
</gene>